<name>A0A0F9GLI9_9ZZZZ</name>
<evidence type="ECO:0000313" key="1">
    <source>
        <dbReference type="EMBL" id="KKL99678.1"/>
    </source>
</evidence>
<organism evidence="1">
    <name type="scientific">marine sediment metagenome</name>
    <dbReference type="NCBI Taxonomy" id="412755"/>
    <lineage>
        <taxon>unclassified sequences</taxon>
        <taxon>metagenomes</taxon>
        <taxon>ecological metagenomes</taxon>
    </lineage>
</organism>
<sequence>MKIKQFFSTKEAAEYLNLGVRSIYYHLYRAKDLRSE</sequence>
<accession>A0A0F9GLI9</accession>
<protein>
    <submittedName>
        <fullName evidence="1">Uncharacterized protein</fullName>
    </submittedName>
</protein>
<dbReference type="EMBL" id="LAZR01017615">
    <property type="protein sequence ID" value="KKL99678.1"/>
    <property type="molecule type" value="Genomic_DNA"/>
</dbReference>
<proteinExistence type="predicted"/>
<gene>
    <name evidence="1" type="ORF">LCGC14_1811960</name>
</gene>
<reference evidence="1" key="1">
    <citation type="journal article" date="2015" name="Nature">
        <title>Complex archaea that bridge the gap between prokaryotes and eukaryotes.</title>
        <authorList>
            <person name="Spang A."/>
            <person name="Saw J.H."/>
            <person name="Jorgensen S.L."/>
            <person name="Zaremba-Niedzwiedzka K."/>
            <person name="Martijn J."/>
            <person name="Lind A.E."/>
            <person name="van Eijk R."/>
            <person name="Schleper C."/>
            <person name="Guy L."/>
            <person name="Ettema T.J."/>
        </authorList>
    </citation>
    <scope>NUCLEOTIDE SEQUENCE</scope>
</reference>
<dbReference type="AlphaFoldDB" id="A0A0F9GLI9"/>
<comment type="caution">
    <text evidence="1">The sequence shown here is derived from an EMBL/GenBank/DDBJ whole genome shotgun (WGS) entry which is preliminary data.</text>
</comment>
<feature type="non-terminal residue" evidence="1">
    <location>
        <position position="36"/>
    </location>
</feature>